<keyword evidence="2" id="KW-0472">Membrane</keyword>
<keyword evidence="2" id="KW-0812">Transmembrane</keyword>
<dbReference type="OrthoDB" id="201504at2759"/>
<dbReference type="PANTHER" id="PTHR32251:SF15">
    <property type="entry name" value="3-OXO-5-ALPHA-STEROID 4-DEHYDROGENASE (DUF1295)"/>
    <property type="match status" value="1"/>
</dbReference>
<feature type="transmembrane region" description="Helical" evidence="2">
    <location>
        <begin position="65"/>
        <end position="83"/>
    </location>
</feature>
<dbReference type="Pfam" id="PF06966">
    <property type="entry name" value="DUF1295"/>
    <property type="match status" value="1"/>
</dbReference>
<dbReference type="Proteomes" id="UP000355283">
    <property type="component" value="Unassembled WGS sequence"/>
</dbReference>
<evidence type="ECO:0000256" key="2">
    <source>
        <dbReference type="SAM" id="Phobius"/>
    </source>
</evidence>
<dbReference type="PANTHER" id="PTHR32251">
    <property type="entry name" value="3-OXO-5-ALPHA-STEROID 4-DEHYDROGENASE"/>
    <property type="match status" value="1"/>
</dbReference>
<dbReference type="EMBL" id="SDOX01000019">
    <property type="protein sequence ID" value="TFJ84300.1"/>
    <property type="molecule type" value="Genomic_DNA"/>
</dbReference>
<feature type="region of interest" description="Disordered" evidence="1">
    <location>
        <begin position="303"/>
        <end position="342"/>
    </location>
</feature>
<dbReference type="PROSITE" id="PS50244">
    <property type="entry name" value="S5A_REDUCTASE"/>
    <property type="match status" value="1"/>
</dbReference>
<comment type="caution">
    <text evidence="3">The sequence shown here is derived from an EMBL/GenBank/DDBJ whole genome shotgun (WGS) entry which is preliminary data.</text>
</comment>
<reference evidence="3 4" key="1">
    <citation type="submission" date="2019-01" db="EMBL/GenBank/DDBJ databases">
        <title>Nuclear Genome Assembly of the Microalgal Biofuel strain Nannochloropsis salina CCMP1776.</title>
        <authorList>
            <person name="Hovde B."/>
        </authorList>
    </citation>
    <scope>NUCLEOTIDE SEQUENCE [LARGE SCALE GENOMIC DNA]</scope>
    <source>
        <strain evidence="3 4">CCMP1776</strain>
    </source>
</reference>
<dbReference type="Gene3D" id="1.20.120.1630">
    <property type="match status" value="1"/>
</dbReference>
<feature type="transmembrane region" description="Helical" evidence="2">
    <location>
        <begin position="215"/>
        <end position="236"/>
    </location>
</feature>
<feature type="transmembrane region" description="Helical" evidence="2">
    <location>
        <begin position="12"/>
        <end position="31"/>
    </location>
</feature>
<gene>
    <name evidence="3" type="ORF">NSK_004291</name>
</gene>
<protein>
    <submittedName>
        <fullName evidence="3">Uncharacterized protein</fullName>
    </submittedName>
</protein>
<keyword evidence="4" id="KW-1185">Reference proteome</keyword>
<evidence type="ECO:0000313" key="3">
    <source>
        <dbReference type="EMBL" id="TFJ84300.1"/>
    </source>
</evidence>
<name>A0A4D9CYG3_9STRA</name>
<proteinExistence type="predicted"/>
<keyword evidence="2" id="KW-1133">Transmembrane helix</keyword>
<evidence type="ECO:0000313" key="4">
    <source>
        <dbReference type="Proteomes" id="UP000355283"/>
    </source>
</evidence>
<evidence type="ECO:0000256" key="1">
    <source>
        <dbReference type="SAM" id="MobiDB-lite"/>
    </source>
</evidence>
<feature type="transmembrane region" description="Helical" evidence="2">
    <location>
        <begin position="104"/>
        <end position="124"/>
    </location>
</feature>
<dbReference type="GO" id="GO:0016020">
    <property type="term" value="C:membrane"/>
    <property type="evidence" value="ECO:0007669"/>
    <property type="project" value="TreeGrafter"/>
</dbReference>
<dbReference type="InterPro" id="IPR010721">
    <property type="entry name" value="UstE-like"/>
</dbReference>
<accession>A0A4D9CYG3</accession>
<organism evidence="3 4">
    <name type="scientific">Nannochloropsis salina CCMP1776</name>
    <dbReference type="NCBI Taxonomy" id="1027361"/>
    <lineage>
        <taxon>Eukaryota</taxon>
        <taxon>Sar</taxon>
        <taxon>Stramenopiles</taxon>
        <taxon>Ochrophyta</taxon>
        <taxon>Eustigmatophyceae</taxon>
        <taxon>Eustigmatales</taxon>
        <taxon>Monodopsidaceae</taxon>
        <taxon>Microchloropsis</taxon>
        <taxon>Microchloropsis salina</taxon>
    </lineage>
</organism>
<sequence length="342" mass="37853">MAAWSWPDVLWLSALVTAALQLLTFLVAYLFQFDKLTDISGASNFVLLGWLSYGLGGHTYSRQTINTVLLTVWGARLGSYLLLRVVRRGHDARFDEMRASFVRFGSFFVFQAFWVFLVTMPILLSNSAPQDVDLGGRDYAGWTLFTLGFLVEVWADQSKDAFHEQRRTAPLASARGIITTGPWAWSRHPNYWGEITLWLGLFLTSSRAFDAPNNLPGAYAAAVISPIFTFLILVFLSGCPLAEERYNERHGSEPWYLAYRTQTSPLLPLPPLIYRLLPLWLKRYALLELAMFEKGLPAGAGGGDGGLGGRGGDKGAGRPVHVYQGSPSKTTDLIGHSSAPEV</sequence>
<dbReference type="AlphaFoldDB" id="A0A4D9CYG3"/>